<sequence>MPLSLAGPGPLPPYAPIDLLPPELLSAILEHALPLAPPFPSDSPAARDFLRAVAAVCGRWREVVHRTPRLWTRVVYLERWEEQGGNVPFQLALQRSGALPLEVVVSGAKHVREVLFQASFAQASPRVRSLSLAGAKELFQHLPASAGWPALESLSLSGVSITFPQLHALVRASPGLRTLHLYAVSFHGHALTEAVDLPQLHTLELAALPAASIRALLYSFAAPTIRTLFLGRTAALDGDTLDGLSLLARLPDNALSGIRKLTYGGACLSSPEILDALRHVPRVAQLGVVDTTRLLEEDEWVGALTGRARRGDLLVPQLEQMALWNVAPPMKALQDLCDARLFATRAAQGEDKPAPSPLRILELDSVRLIELYWSERRKLQLAGVDVRCWWPEHHYWQSEPFQAAE</sequence>
<accession>A0A165EE13</accession>
<dbReference type="SUPFAM" id="SSF81383">
    <property type="entry name" value="F-box domain"/>
    <property type="match status" value="1"/>
</dbReference>
<organism evidence="2 3">
    <name type="scientific">Calocera cornea HHB12733</name>
    <dbReference type="NCBI Taxonomy" id="1353952"/>
    <lineage>
        <taxon>Eukaryota</taxon>
        <taxon>Fungi</taxon>
        <taxon>Dikarya</taxon>
        <taxon>Basidiomycota</taxon>
        <taxon>Agaricomycotina</taxon>
        <taxon>Dacrymycetes</taxon>
        <taxon>Dacrymycetales</taxon>
        <taxon>Dacrymycetaceae</taxon>
        <taxon>Calocera</taxon>
    </lineage>
</organism>
<dbReference type="OrthoDB" id="3359674at2759"/>
<feature type="domain" description="F-box" evidence="1">
    <location>
        <begin position="17"/>
        <end position="75"/>
    </location>
</feature>
<dbReference type="InterPro" id="IPR032675">
    <property type="entry name" value="LRR_dom_sf"/>
</dbReference>
<dbReference type="Pfam" id="PF12937">
    <property type="entry name" value="F-box-like"/>
    <property type="match status" value="1"/>
</dbReference>
<dbReference type="EMBL" id="KV424010">
    <property type="protein sequence ID" value="KZT54659.1"/>
    <property type="molecule type" value="Genomic_DNA"/>
</dbReference>
<gene>
    <name evidence="2" type="ORF">CALCODRAFT_499598</name>
</gene>
<proteinExistence type="predicted"/>
<dbReference type="AlphaFoldDB" id="A0A165EE13"/>
<dbReference type="InParanoid" id="A0A165EE13"/>
<dbReference type="PANTHER" id="PTHR38926">
    <property type="entry name" value="F-BOX DOMAIN CONTAINING PROTEIN, EXPRESSED"/>
    <property type="match status" value="1"/>
</dbReference>
<dbReference type="Gene3D" id="1.20.1280.50">
    <property type="match status" value="1"/>
</dbReference>
<protein>
    <recommendedName>
        <fullName evidence="1">F-box domain-containing protein</fullName>
    </recommendedName>
</protein>
<reference evidence="2 3" key="1">
    <citation type="journal article" date="2016" name="Mol. Biol. Evol.">
        <title>Comparative Genomics of Early-Diverging Mushroom-Forming Fungi Provides Insights into the Origins of Lignocellulose Decay Capabilities.</title>
        <authorList>
            <person name="Nagy L.G."/>
            <person name="Riley R."/>
            <person name="Tritt A."/>
            <person name="Adam C."/>
            <person name="Daum C."/>
            <person name="Floudas D."/>
            <person name="Sun H."/>
            <person name="Yadav J.S."/>
            <person name="Pangilinan J."/>
            <person name="Larsson K.H."/>
            <person name="Matsuura K."/>
            <person name="Barry K."/>
            <person name="Labutti K."/>
            <person name="Kuo R."/>
            <person name="Ohm R.A."/>
            <person name="Bhattacharya S.S."/>
            <person name="Shirouzu T."/>
            <person name="Yoshinaga Y."/>
            <person name="Martin F.M."/>
            <person name="Grigoriev I.V."/>
            <person name="Hibbett D.S."/>
        </authorList>
    </citation>
    <scope>NUCLEOTIDE SEQUENCE [LARGE SCALE GENOMIC DNA]</scope>
    <source>
        <strain evidence="2 3">HHB12733</strain>
    </source>
</reference>
<dbReference type="SUPFAM" id="SSF52047">
    <property type="entry name" value="RNI-like"/>
    <property type="match status" value="1"/>
</dbReference>
<dbReference type="PANTHER" id="PTHR38926:SF72">
    <property type="entry name" value="IM:7136021-RELATED"/>
    <property type="match status" value="1"/>
</dbReference>
<evidence type="ECO:0000313" key="2">
    <source>
        <dbReference type="EMBL" id="KZT54659.1"/>
    </source>
</evidence>
<evidence type="ECO:0000313" key="3">
    <source>
        <dbReference type="Proteomes" id="UP000076842"/>
    </source>
</evidence>
<dbReference type="InterPro" id="IPR001810">
    <property type="entry name" value="F-box_dom"/>
</dbReference>
<dbReference type="Proteomes" id="UP000076842">
    <property type="component" value="Unassembled WGS sequence"/>
</dbReference>
<evidence type="ECO:0000259" key="1">
    <source>
        <dbReference type="Pfam" id="PF12937"/>
    </source>
</evidence>
<dbReference type="InterPro" id="IPR036047">
    <property type="entry name" value="F-box-like_dom_sf"/>
</dbReference>
<dbReference type="Gene3D" id="3.80.10.10">
    <property type="entry name" value="Ribonuclease Inhibitor"/>
    <property type="match status" value="1"/>
</dbReference>
<keyword evidence="3" id="KW-1185">Reference proteome</keyword>
<name>A0A165EE13_9BASI</name>